<dbReference type="InterPro" id="IPR009057">
    <property type="entry name" value="Homeodomain-like_sf"/>
</dbReference>
<dbReference type="SUPFAM" id="SSF46689">
    <property type="entry name" value="Homeodomain-like"/>
    <property type="match status" value="1"/>
</dbReference>
<evidence type="ECO:0000313" key="2">
    <source>
        <dbReference type="EMBL" id="MFC5219010.1"/>
    </source>
</evidence>
<protein>
    <submittedName>
        <fullName evidence="2">Transposase</fullName>
    </submittedName>
</protein>
<dbReference type="EMBL" id="JBHSKM010000032">
    <property type="protein sequence ID" value="MFC5219010.1"/>
    <property type="molecule type" value="Genomic_DNA"/>
</dbReference>
<feature type="region of interest" description="Disordered" evidence="1">
    <location>
        <begin position="166"/>
        <end position="189"/>
    </location>
</feature>
<dbReference type="RefSeq" id="WP_380862364.1">
    <property type="nucleotide sequence ID" value="NZ_JBHSKM010000032.1"/>
</dbReference>
<evidence type="ECO:0000313" key="3">
    <source>
        <dbReference type="Proteomes" id="UP001596263"/>
    </source>
</evidence>
<reference evidence="3" key="1">
    <citation type="journal article" date="2019" name="Int. J. Syst. Evol. Microbiol.">
        <title>The Global Catalogue of Microorganisms (GCM) 10K type strain sequencing project: providing services to taxonomists for standard genome sequencing and annotation.</title>
        <authorList>
            <consortium name="The Broad Institute Genomics Platform"/>
            <consortium name="The Broad Institute Genome Sequencing Center for Infectious Disease"/>
            <person name="Wu L."/>
            <person name="Ma J."/>
        </authorList>
    </citation>
    <scope>NUCLEOTIDE SEQUENCE [LARGE SCALE GENOMIC DNA]</scope>
    <source>
        <strain evidence="3">KCTC 42586</strain>
    </source>
</reference>
<evidence type="ECO:0000256" key="1">
    <source>
        <dbReference type="SAM" id="MobiDB-lite"/>
    </source>
</evidence>
<gene>
    <name evidence="2" type="ORF">ACFPQ9_34730</name>
</gene>
<proteinExistence type="predicted"/>
<dbReference type="Proteomes" id="UP001596263">
    <property type="component" value="Unassembled WGS sequence"/>
</dbReference>
<accession>A0ABW0CWX9</accession>
<comment type="caution">
    <text evidence="2">The sequence shown here is derived from an EMBL/GenBank/DDBJ whole genome shotgun (WGS) entry which is preliminary data.</text>
</comment>
<name>A0ABW0CWX9_STRCD</name>
<dbReference type="Pfam" id="PF13565">
    <property type="entry name" value="HTH_32"/>
    <property type="match status" value="1"/>
</dbReference>
<keyword evidence="3" id="KW-1185">Reference proteome</keyword>
<feature type="compositionally biased region" description="Polar residues" evidence="1">
    <location>
        <begin position="179"/>
        <end position="189"/>
    </location>
</feature>
<sequence length="189" mass="21439">MVLWARPGRDEDERAVVRRLSRAQKAPRDAVMRARMIELSWSGLRVPAIAVELDCSQKTVRCWLHRFNHSGLQGLDDLGGQSRKRRITEEERSRIIALVKTVPPGRLRWEPVGELWAFDASGPPEWTLDSLAAAARAEGIEVGRSQVRRILLAEGVRWRRTRTWTRSKDPDFVPKGHGSSASTPTRPTM</sequence>
<organism evidence="2 3">
    <name type="scientific">Streptomyces coerulescens</name>
    <dbReference type="NCBI Taxonomy" id="29304"/>
    <lineage>
        <taxon>Bacteria</taxon>
        <taxon>Bacillati</taxon>
        <taxon>Actinomycetota</taxon>
        <taxon>Actinomycetes</taxon>
        <taxon>Kitasatosporales</taxon>
        <taxon>Streptomycetaceae</taxon>
        <taxon>Streptomyces</taxon>
    </lineage>
</organism>